<dbReference type="InterPro" id="IPR027417">
    <property type="entry name" value="P-loop_NTPase"/>
</dbReference>
<feature type="coiled-coil region" evidence="6">
    <location>
        <begin position="644"/>
        <end position="678"/>
    </location>
</feature>
<name>A0A1R2D4B2_9CILI</name>
<dbReference type="Gene3D" id="3.30.470.20">
    <property type="entry name" value="ATP-grasp fold, B domain"/>
    <property type="match status" value="1"/>
</dbReference>
<reference evidence="7 8" key="1">
    <citation type="submission" date="2016-11" db="EMBL/GenBank/DDBJ databases">
        <title>The macronuclear genome of Stentor coeruleus: a giant cell with tiny introns.</title>
        <authorList>
            <person name="Slabodnick M."/>
            <person name="Ruby J.G."/>
            <person name="Reiff S.B."/>
            <person name="Swart E.C."/>
            <person name="Gosai S."/>
            <person name="Prabakaran S."/>
            <person name="Witkowska E."/>
            <person name="Larue G.E."/>
            <person name="Fisher S."/>
            <person name="Freeman R.M."/>
            <person name="Gunawardena J."/>
            <person name="Chu W."/>
            <person name="Stover N.A."/>
            <person name="Gregory B.D."/>
            <person name="Nowacki M."/>
            <person name="Derisi J."/>
            <person name="Roy S.W."/>
            <person name="Marshall W.F."/>
            <person name="Sood P."/>
        </authorList>
    </citation>
    <scope>NUCLEOTIDE SEQUENCE [LARGE SCALE GENOMIC DNA]</scope>
    <source>
        <strain evidence="7">WM001</strain>
    </source>
</reference>
<accession>A0A1R2D4B2</accession>
<gene>
    <name evidence="7" type="ORF">SteCoe_280</name>
</gene>
<evidence type="ECO:0008006" key="9">
    <source>
        <dbReference type="Google" id="ProtNLM"/>
    </source>
</evidence>
<evidence type="ECO:0000256" key="4">
    <source>
        <dbReference type="ARBA" id="ARBA00022741"/>
    </source>
</evidence>
<evidence type="ECO:0000256" key="6">
    <source>
        <dbReference type="SAM" id="Coils"/>
    </source>
</evidence>
<evidence type="ECO:0000256" key="3">
    <source>
        <dbReference type="ARBA" id="ARBA00022598"/>
    </source>
</evidence>
<dbReference type="GO" id="GO:0070736">
    <property type="term" value="F:protein-glycine ligase activity, initiating"/>
    <property type="evidence" value="ECO:0007669"/>
    <property type="project" value="TreeGrafter"/>
</dbReference>
<dbReference type="InterPro" id="IPR051437">
    <property type="entry name" value="TTLL_monoglycylase"/>
</dbReference>
<evidence type="ECO:0000256" key="5">
    <source>
        <dbReference type="ARBA" id="ARBA00022840"/>
    </source>
</evidence>
<dbReference type="Pfam" id="PF00612">
    <property type="entry name" value="IQ"/>
    <property type="match status" value="5"/>
</dbReference>
<evidence type="ECO:0000256" key="1">
    <source>
        <dbReference type="ARBA" id="ARBA00004496"/>
    </source>
</evidence>
<keyword evidence="3" id="KW-0436">Ligase</keyword>
<evidence type="ECO:0000313" key="7">
    <source>
        <dbReference type="EMBL" id="OMJ96107.1"/>
    </source>
</evidence>
<dbReference type="GO" id="GO:0005524">
    <property type="term" value="F:ATP binding"/>
    <property type="evidence" value="ECO:0007669"/>
    <property type="project" value="UniProtKB-KW"/>
</dbReference>
<dbReference type="SUPFAM" id="SSF52540">
    <property type="entry name" value="P-loop containing nucleoside triphosphate hydrolases"/>
    <property type="match status" value="1"/>
</dbReference>
<organism evidence="7 8">
    <name type="scientific">Stentor coeruleus</name>
    <dbReference type="NCBI Taxonomy" id="5963"/>
    <lineage>
        <taxon>Eukaryota</taxon>
        <taxon>Sar</taxon>
        <taxon>Alveolata</taxon>
        <taxon>Ciliophora</taxon>
        <taxon>Postciliodesmatophora</taxon>
        <taxon>Heterotrichea</taxon>
        <taxon>Heterotrichida</taxon>
        <taxon>Stentoridae</taxon>
        <taxon>Stentor</taxon>
    </lineage>
</organism>
<dbReference type="SMART" id="SM00015">
    <property type="entry name" value="IQ"/>
    <property type="match status" value="9"/>
</dbReference>
<dbReference type="PROSITE" id="PS51221">
    <property type="entry name" value="TTL"/>
    <property type="match status" value="1"/>
</dbReference>
<dbReference type="Gene3D" id="1.20.5.190">
    <property type="match status" value="2"/>
</dbReference>
<evidence type="ECO:0000256" key="2">
    <source>
        <dbReference type="ARBA" id="ARBA00022490"/>
    </source>
</evidence>
<dbReference type="InterPro" id="IPR000048">
    <property type="entry name" value="IQ_motif_EF-hand-BS"/>
</dbReference>
<dbReference type="PROSITE" id="PS50096">
    <property type="entry name" value="IQ"/>
    <property type="match status" value="4"/>
</dbReference>
<dbReference type="GO" id="GO:0015630">
    <property type="term" value="C:microtubule cytoskeleton"/>
    <property type="evidence" value="ECO:0007669"/>
    <property type="project" value="TreeGrafter"/>
</dbReference>
<dbReference type="EMBL" id="MPUH01000003">
    <property type="protein sequence ID" value="OMJ96107.1"/>
    <property type="molecule type" value="Genomic_DNA"/>
</dbReference>
<dbReference type="OrthoDB" id="202825at2759"/>
<proteinExistence type="predicted"/>
<keyword evidence="6" id="KW-0175">Coiled coil</keyword>
<keyword evidence="4" id="KW-0547">Nucleotide-binding</keyword>
<sequence length="693" mass="83639">MVLEIKQKGELDAELLTKINTLYEKLQRIFPQFTMEGCENIWIIKPGQNARGSGVRCVRKLQEILDSGLKMQSRIVQKYNESPLLIPLSFGLCKFDLRIWVLVTSFDPLIIYMYNTCYSRICQEAYTLDSLDSFKHLANYSVQKNIAKNQSETIWSLEQLIVFLNSIEVSWENILKKIHYIIIQTLKAVSDLIETKPRCFELYGFDIIIDSEYKPWLLEVNLSPACAERNDFLIQTLDCMGEGLIRIVFDGEIHEPIYDNFLNLKKEIKCNTQEWILLYKGENLGEEYCYHNNNLEIFGEKFNVKREKVIERKFVMTRAALVIQRQAKKFICRVRKEKMNIINNVLAMQKIIRRKLAYLEYHKRMQIKMCVRIQSFWRMKLAQKILKSLMDLKKIEIIQSVILGFLWQKKFKTLKIKRSCLNIQTLFRQKLAKVVTSKKRYFIYCVIFIQKYYRRRFKILNSKAIIVQKHFRGLLGRKKFNKELRFINSIFNIQKQIRQFFDKKQVRKLQEEKSRLVITKFVRFSISLKSLSYYYYFKASIIIQKYWRRYSAKNLLNKKKQEKIAFIQNLCYVQKILKGFQERKKFNFTKNKKATIIIQKFFRGYRCRKYYKILKTIYAAAIMIQKYFRGYVYRKKYLIMRKIYREEIRNKIEFMKKKKELEKKAIEVTERLSKSKAVTDNQRIIFYRMNKKY</sequence>
<evidence type="ECO:0000313" key="8">
    <source>
        <dbReference type="Proteomes" id="UP000187209"/>
    </source>
</evidence>
<comment type="subcellular location">
    <subcellularLocation>
        <location evidence="1">Cytoplasm</location>
    </subcellularLocation>
</comment>
<dbReference type="AlphaFoldDB" id="A0A1R2D4B2"/>
<dbReference type="PANTHER" id="PTHR45870">
    <property type="entry name" value="TUBULIN MONOGLYCYLASE TTLL3"/>
    <property type="match status" value="1"/>
</dbReference>
<keyword evidence="5" id="KW-0067">ATP-binding</keyword>
<dbReference type="InterPro" id="IPR004344">
    <property type="entry name" value="TTL/TTLL_fam"/>
</dbReference>
<dbReference type="Proteomes" id="UP000187209">
    <property type="component" value="Unassembled WGS sequence"/>
</dbReference>
<keyword evidence="8" id="KW-1185">Reference proteome</keyword>
<dbReference type="SUPFAM" id="SSF56059">
    <property type="entry name" value="Glutathione synthetase ATP-binding domain-like"/>
    <property type="match status" value="1"/>
</dbReference>
<dbReference type="GO" id="GO:0005737">
    <property type="term" value="C:cytoplasm"/>
    <property type="evidence" value="ECO:0007669"/>
    <property type="project" value="UniProtKB-SubCell"/>
</dbReference>
<protein>
    <recommendedName>
        <fullName evidence="9">Tubulin--tyrosine ligase-like protein 9</fullName>
    </recommendedName>
</protein>
<keyword evidence="2" id="KW-0963">Cytoplasm</keyword>
<dbReference type="Pfam" id="PF03133">
    <property type="entry name" value="TTL"/>
    <property type="match status" value="1"/>
</dbReference>
<comment type="caution">
    <text evidence="7">The sequence shown here is derived from an EMBL/GenBank/DDBJ whole genome shotgun (WGS) entry which is preliminary data.</text>
</comment>
<dbReference type="PANTHER" id="PTHR45870:SF2">
    <property type="entry name" value="TUBULIN MONOGLYCYLASE TTLL3"/>
    <property type="match status" value="1"/>
</dbReference>